<dbReference type="AlphaFoldDB" id="A0A9P4NEI0"/>
<evidence type="ECO:0000256" key="2">
    <source>
        <dbReference type="ARBA" id="ARBA00022630"/>
    </source>
</evidence>
<gene>
    <name evidence="8" type="ORF">EJ08DRAFT_708761</name>
</gene>
<protein>
    <submittedName>
        <fullName evidence="8">FAD/NAD(P)-binding domain-containing protein</fullName>
    </submittedName>
</protein>
<dbReference type="PRINTS" id="PR00420">
    <property type="entry name" value="RNGMNOXGNASE"/>
</dbReference>
<keyword evidence="6" id="KW-0812">Transmembrane</keyword>
<evidence type="ECO:0000259" key="7">
    <source>
        <dbReference type="Pfam" id="PF01494"/>
    </source>
</evidence>
<dbReference type="Proteomes" id="UP000800235">
    <property type="component" value="Unassembled WGS sequence"/>
</dbReference>
<dbReference type="Pfam" id="PF01494">
    <property type="entry name" value="FAD_binding_3"/>
    <property type="match status" value="1"/>
</dbReference>
<evidence type="ECO:0000256" key="3">
    <source>
        <dbReference type="ARBA" id="ARBA00022827"/>
    </source>
</evidence>
<accession>A0A9P4NEI0</accession>
<dbReference type="Gene3D" id="3.50.50.60">
    <property type="entry name" value="FAD/NAD(P)-binding domain"/>
    <property type="match status" value="1"/>
</dbReference>
<evidence type="ECO:0000256" key="6">
    <source>
        <dbReference type="SAM" id="Phobius"/>
    </source>
</evidence>
<evidence type="ECO:0000256" key="5">
    <source>
        <dbReference type="ARBA" id="ARBA00023033"/>
    </source>
</evidence>
<keyword evidence="6" id="KW-0472">Membrane</keyword>
<dbReference type="GO" id="GO:0071949">
    <property type="term" value="F:FAD binding"/>
    <property type="evidence" value="ECO:0007669"/>
    <property type="project" value="InterPro"/>
</dbReference>
<evidence type="ECO:0000256" key="1">
    <source>
        <dbReference type="ARBA" id="ARBA00001974"/>
    </source>
</evidence>
<keyword evidence="2" id="KW-0285">Flavoprotein</keyword>
<proteinExistence type="predicted"/>
<dbReference type="SUPFAM" id="SSF51905">
    <property type="entry name" value="FAD/NAD(P)-binding domain"/>
    <property type="match status" value="1"/>
</dbReference>
<dbReference type="PANTHER" id="PTHR47178:SF6">
    <property type="entry name" value="FAD-BINDING DOMAIN-CONTAINING PROTEIN"/>
    <property type="match status" value="1"/>
</dbReference>
<keyword evidence="5" id="KW-0503">Monooxygenase</keyword>
<dbReference type="InterPro" id="IPR002938">
    <property type="entry name" value="FAD-bd"/>
</dbReference>
<keyword evidence="4" id="KW-0560">Oxidoreductase</keyword>
<comment type="cofactor">
    <cofactor evidence="1">
        <name>FAD</name>
        <dbReference type="ChEBI" id="CHEBI:57692"/>
    </cofactor>
</comment>
<dbReference type="PANTHER" id="PTHR47178">
    <property type="entry name" value="MONOOXYGENASE, FAD-BINDING"/>
    <property type="match status" value="1"/>
</dbReference>
<name>A0A9P4NEI0_9PEZI</name>
<keyword evidence="9" id="KW-1185">Reference proteome</keyword>
<keyword evidence="3" id="KW-0274">FAD</keyword>
<evidence type="ECO:0000313" key="8">
    <source>
        <dbReference type="EMBL" id="KAF2416914.1"/>
    </source>
</evidence>
<keyword evidence="6" id="KW-1133">Transmembrane helix</keyword>
<dbReference type="OrthoDB" id="47494at2759"/>
<dbReference type="EMBL" id="MU007149">
    <property type="protein sequence ID" value="KAF2416914.1"/>
    <property type="molecule type" value="Genomic_DNA"/>
</dbReference>
<feature type="transmembrane region" description="Helical" evidence="6">
    <location>
        <begin position="381"/>
        <end position="400"/>
    </location>
</feature>
<evidence type="ECO:0000256" key="4">
    <source>
        <dbReference type="ARBA" id="ARBA00023002"/>
    </source>
</evidence>
<dbReference type="InterPro" id="IPR036188">
    <property type="entry name" value="FAD/NAD-bd_sf"/>
</dbReference>
<comment type="caution">
    <text evidence="8">The sequence shown here is derived from an EMBL/GenBank/DDBJ whole genome shotgun (WGS) entry which is preliminary data.</text>
</comment>
<organism evidence="8 9">
    <name type="scientific">Tothia fuscella</name>
    <dbReference type="NCBI Taxonomy" id="1048955"/>
    <lineage>
        <taxon>Eukaryota</taxon>
        <taxon>Fungi</taxon>
        <taxon>Dikarya</taxon>
        <taxon>Ascomycota</taxon>
        <taxon>Pezizomycotina</taxon>
        <taxon>Dothideomycetes</taxon>
        <taxon>Pleosporomycetidae</taxon>
        <taxon>Venturiales</taxon>
        <taxon>Cylindrosympodiaceae</taxon>
        <taxon>Tothia</taxon>
    </lineage>
</organism>
<reference evidence="8" key="1">
    <citation type="journal article" date="2020" name="Stud. Mycol.">
        <title>101 Dothideomycetes genomes: a test case for predicting lifestyles and emergence of pathogens.</title>
        <authorList>
            <person name="Haridas S."/>
            <person name="Albert R."/>
            <person name="Binder M."/>
            <person name="Bloem J."/>
            <person name="Labutti K."/>
            <person name="Salamov A."/>
            <person name="Andreopoulos B."/>
            <person name="Baker S."/>
            <person name="Barry K."/>
            <person name="Bills G."/>
            <person name="Bluhm B."/>
            <person name="Cannon C."/>
            <person name="Castanera R."/>
            <person name="Culley D."/>
            <person name="Daum C."/>
            <person name="Ezra D."/>
            <person name="Gonzalez J."/>
            <person name="Henrissat B."/>
            <person name="Kuo A."/>
            <person name="Liang C."/>
            <person name="Lipzen A."/>
            <person name="Lutzoni F."/>
            <person name="Magnuson J."/>
            <person name="Mondo S."/>
            <person name="Nolan M."/>
            <person name="Ohm R."/>
            <person name="Pangilinan J."/>
            <person name="Park H.-J."/>
            <person name="Ramirez L."/>
            <person name="Alfaro M."/>
            <person name="Sun H."/>
            <person name="Tritt A."/>
            <person name="Yoshinaga Y."/>
            <person name="Zwiers L.-H."/>
            <person name="Turgeon B."/>
            <person name="Goodwin S."/>
            <person name="Spatafora J."/>
            <person name="Crous P."/>
            <person name="Grigoriev I."/>
        </authorList>
    </citation>
    <scope>NUCLEOTIDE SEQUENCE</scope>
    <source>
        <strain evidence="8">CBS 130266</strain>
    </source>
</reference>
<evidence type="ECO:0000313" key="9">
    <source>
        <dbReference type="Proteomes" id="UP000800235"/>
    </source>
</evidence>
<feature type="domain" description="FAD-binding" evidence="7">
    <location>
        <begin position="133"/>
        <end position="331"/>
    </location>
</feature>
<sequence>MSALISSYDKSGYDKSRPIRIAIVGAGLSGLAVANGLLKDPNGRFEVQVYERDDIAFDSERGGYQLRISEGGLNALRTIADHDLWSSLSQVWAGDESRAPALADPKDFNPLLLQKRVHFNHLFTNFDYLSSGVAADGSNSRVNRQVGLNNKVKLDRWTLFQARGSIDNSVHDSLPSAVCEEGSILFLGGHKTTGFVSVYDPQPDLSNAGKQTYTLYWTLLIPSIHGKPMLQEGDNEAARVLPLLEDYLCNDLGYSDSLPRVMNAATEHFLTALLTSSVRPATNWRMAPDAAPSNARVILLGDAVHPMTPGRGMGANQALTDAGELVKLLHAARFEGDVPNDLELADLVRLFEKEMYDRTFKMVKSSETMTDLDLTRWNGRLILMAISALLMVLGWGVTLLEVVDLKQRQNVDFMVYQP</sequence>
<dbReference type="GO" id="GO:0004497">
    <property type="term" value="F:monooxygenase activity"/>
    <property type="evidence" value="ECO:0007669"/>
    <property type="project" value="UniProtKB-KW"/>
</dbReference>